<gene>
    <name evidence="2" type="ORF">ATEG_05454</name>
</gene>
<dbReference type="Proteomes" id="UP000007963">
    <property type="component" value="Unassembled WGS sequence"/>
</dbReference>
<dbReference type="OrthoDB" id="4379165at2759"/>
<evidence type="ECO:0000313" key="3">
    <source>
        <dbReference type="Proteomes" id="UP000007963"/>
    </source>
</evidence>
<evidence type="ECO:0000313" key="2">
    <source>
        <dbReference type="EMBL" id="EAU34523.1"/>
    </source>
</evidence>
<organism evidence="2 3">
    <name type="scientific">Aspergillus terreus (strain NIH 2624 / FGSC A1156)</name>
    <dbReference type="NCBI Taxonomy" id="341663"/>
    <lineage>
        <taxon>Eukaryota</taxon>
        <taxon>Fungi</taxon>
        <taxon>Dikarya</taxon>
        <taxon>Ascomycota</taxon>
        <taxon>Pezizomycotina</taxon>
        <taxon>Eurotiomycetes</taxon>
        <taxon>Eurotiomycetidae</taxon>
        <taxon>Eurotiales</taxon>
        <taxon>Aspergillaceae</taxon>
        <taxon>Aspergillus</taxon>
        <taxon>Aspergillus subgen. Circumdati</taxon>
    </lineage>
</organism>
<dbReference type="HOGENOM" id="CLU_1562561_0_0_1"/>
<reference evidence="3" key="1">
    <citation type="submission" date="2005-09" db="EMBL/GenBank/DDBJ databases">
        <title>Annotation of the Aspergillus terreus NIH2624 genome.</title>
        <authorList>
            <person name="Birren B.W."/>
            <person name="Lander E.S."/>
            <person name="Galagan J.E."/>
            <person name="Nusbaum C."/>
            <person name="Devon K."/>
            <person name="Henn M."/>
            <person name="Ma L.-J."/>
            <person name="Jaffe D.B."/>
            <person name="Butler J."/>
            <person name="Alvarez P."/>
            <person name="Gnerre S."/>
            <person name="Grabherr M."/>
            <person name="Kleber M."/>
            <person name="Mauceli E.W."/>
            <person name="Brockman W."/>
            <person name="Rounsley S."/>
            <person name="Young S.K."/>
            <person name="LaButti K."/>
            <person name="Pushparaj V."/>
            <person name="DeCaprio D."/>
            <person name="Crawford M."/>
            <person name="Koehrsen M."/>
            <person name="Engels R."/>
            <person name="Montgomery P."/>
            <person name="Pearson M."/>
            <person name="Howarth C."/>
            <person name="Larson L."/>
            <person name="Luoma S."/>
            <person name="White J."/>
            <person name="Alvarado L."/>
            <person name="Kodira C.D."/>
            <person name="Zeng Q."/>
            <person name="Oleary S."/>
            <person name="Yandava C."/>
            <person name="Denning D.W."/>
            <person name="Nierman W.C."/>
            <person name="Milne T."/>
            <person name="Madden K."/>
        </authorList>
    </citation>
    <scope>NUCLEOTIDE SEQUENCE [LARGE SCALE GENOMIC DNA]</scope>
    <source>
        <strain evidence="3">NIH 2624 / FGSC A1156</strain>
    </source>
</reference>
<protein>
    <submittedName>
        <fullName evidence="2">Uncharacterized protein</fullName>
    </submittedName>
</protein>
<dbReference type="AlphaFoldDB" id="Q0CLI0"/>
<feature type="chain" id="PRO_5004170398" evidence="1">
    <location>
        <begin position="23"/>
        <end position="171"/>
    </location>
</feature>
<dbReference type="GeneID" id="4320994"/>
<dbReference type="VEuPathDB" id="FungiDB:ATEG_05454"/>
<name>Q0CLI0_ASPTN</name>
<evidence type="ECO:0000256" key="1">
    <source>
        <dbReference type="SAM" id="SignalP"/>
    </source>
</evidence>
<dbReference type="OMA" id="AFCHDIV"/>
<sequence>MYFPFPLLVIFLTLGDLPVTFGVNLHQYTRPRCYGNRAWCNNIGSRVCCQARNRVFASGSCQGCTSTDFHTTWNRVGNNYCGRAAASTNGGRCISGGSNLRGHTWCRLCRTRVEAEEAPCAETVEPDVLEIGGRMFYLNESVPKDHRDRLWQLWGDEVPVEDVLSELMQYA</sequence>
<dbReference type="RefSeq" id="XP_001214632.1">
    <property type="nucleotide sequence ID" value="XM_001214632.1"/>
</dbReference>
<feature type="signal peptide" evidence="1">
    <location>
        <begin position="1"/>
        <end position="22"/>
    </location>
</feature>
<dbReference type="eggNOG" id="ENOG502TDB3">
    <property type="taxonomic scope" value="Eukaryota"/>
</dbReference>
<proteinExistence type="predicted"/>
<keyword evidence="1" id="KW-0732">Signal</keyword>
<accession>Q0CLI0</accession>
<dbReference type="EMBL" id="CH476600">
    <property type="protein sequence ID" value="EAU34523.1"/>
    <property type="molecule type" value="Genomic_DNA"/>
</dbReference>